<dbReference type="EMBL" id="JAUCDY010000006">
    <property type="protein sequence ID" value="MDM7857921.1"/>
    <property type="molecule type" value="Genomic_DNA"/>
</dbReference>
<accession>A0ABT7SP03</accession>
<dbReference type="InterPro" id="IPR003439">
    <property type="entry name" value="ABC_transporter-like_ATP-bd"/>
</dbReference>
<dbReference type="Gene3D" id="3.40.50.300">
    <property type="entry name" value="P-loop containing nucleotide triphosphate hydrolases"/>
    <property type="match status" value="1"/>
</dbReference>
<gene>
    <name evidence="6" type="ORF">QEZ41_06475</name>
</gene>
<dbReference type="Proteomes" id="UP001241056">
    <property type="component" value="Unassembled WGS sequence"/>
</dbReference>
<dbReference type="InterPro" id="IPR027417">
    <property type="entry name" value="P-loop_NTPase"/>
</dbReference>
<name>A0ABT7SP03_9GAMM</name>
<comment type="caution">
    <text evidence="6">The sequence shown here is derived from an EMBL/GenBank/DDBJ whole genome shotgun (WGS) entry which is preliminary data.</text>
</comment>
<keyword evidence="3" id="KW-0547">Nucleotide-binding</keyword>
<feature type="domain" description="ABC transporter" evidence="5">
    <location>
        <begin position="2"/>
        <end position="231"/>
    </location>
</feature>
<evidence type="ECO:0000256" key="1">
    <source>
        <dbReference type="ARBA" id="ARBA00005417"/>
    </source>
</evidence>
<proteinExistence type="inferred from homology"/>
<dbReference type="InterPro" id="IPR003593">
    <property type="entry name" value="AAA+_ATPase"/>
</dbReference>
<keyword evidence="7" id="KW-1185">Reference proteome</keyword>
<dbReference type="RefSeq" id="WP_289410578.1">
    <property type="nucleotide sequence ID" value="NZ_JAUCDY010000006.1"/>
</dbReference>
<evidence type="ECO:0000256" key="4">
    <source>
        <dbReference type="ARBA" id="ARBA00022840"/>
    </source>
</evidence>
<evidence type="ECO:0000313" key="6">
    <source>
        <dbReference type="EMBL" id="MDM7857921.1"/>
    </source>
</evidence>
<dbReference type="CDD" id="cd03230">
    <property type="entry name" value="ABC_DR_subfamily_A"/>
    <property type="match status" value="1"/>
</dbReference>
<dbReference type="PROSITE" id="PS50893">
    <property type="entry name" value="ABC_TRANSPORTER_2"/>
    <property type="match status" value="1"/>
</dbReference>
<dbReference type="SMART" id="SM00382">
    <property type="entry name" value="AAA"/>
    <property type="match status" value="1"/>
</dbReference>
<keyword evidence="4 6" id="KW-0067">ATP-binding</keyword>
<organism evidence="6 7">
    <name type="scientific">Thiopseudomonas acetoxidans</name>
    <dbReference type="NCBI Taxonomy" id="3041622"/>
    <lineage>
        <taxon>Bacteria</taxon>
        <taxon>Pseudomonadati</taxon>
        <taxon>Pseudomonadota</taxon>
        <taxon>Gammaproteobacteria</taxon>
        <taxon>Pseudomonadales</taxon>
        <taxon>Pseudomonadaceae</taxon>
        <taxon>Thiopseudomonas</taxon>
    </lineage>
</organism>
<evidence type="ECO:0000256" key="3">
    <source>
        <dbReference type="ARBA" id="ARBA00022741"/>
    </source>
</evidence>
<dbReference type="Pfam" id="PF00005">
    <property type="entry name" value="ABC_tran"/>
    <property type="match status" value="1"/>
</dbReference>
<dbReference type="SUPFAM" id="SSF52540">
    <property type="entry name" value="P-loop containing nucleoside triphosphate hydrolases"/>
    <property type="match status" value="1"/>
</dbReference>
<reference evidence="6 7" key="1">
    <citation type="submission" date="2023-06" db="EMBL/GenBank/DDBJ databases">
        <title>Thiopseudomonas sp. CY1220 draft genome sequence.</title>
        <authorList>
            <person name="Zhao G."/>
            <person name="An M."/>
        </authorList>
    </citation>
    <scope>NUCLEOTIDE SEQUENCE [LARGE SCALE GENOMIC DNA]</scope>
    <source>
        <strain evidence="6 7">CY1220</strain>
    </source>
</reference>
<dbReference type="PANTHER" id="PTHR43335">
    <property type="entry name" value="ABC TRANSPORTER, ATP-BINDING PROTEIN"/>
    <property type="match status" value="1"/>
</dbReference>
<keyword evidence="2" id="KW-0813">Transport</keyword>
<dbReference type="GO" id="GO:0005524">
    <property type="term" value="F:ATP binding"/>
    <property type="evidence" value="ECO:0007669"/>
    <property type="project" value="UniProtKB-KW"/>
</dbReference>
<sequence length="307" mass="33748">MIEVSKLSKHFSEHLAVNNLSFTIQPGEVIGFLGPNGAGKSTTMKMLTGFLAPSAGSVKIHGFDIAKQRISAQRVLGYLPEGAPCYGEMTVLDFLLFIGKVRGYHGKELQERVKRVIDLLELGRVIGQSIDTLSKGFNRRVGLAQAVMHEPKVLILDEPTDGLDPNQKHQVRQLIKALAKDRIVIISTHILEEVSALCTRVLLIAHGELIVDETPHQLSQRSKYHQAVTLYSEDALDQAALKALPGVQSLEENSRDGSLTLIPEPGAVLFPVVNALIQQRGWQVQEVAVESGRLDEVFRRLTRGESA</sequence>
<dbReference type="PANTHER" id="PTHR43335:SF4">
    <property type="entry name" value="ABC TRANSPORTER, ATP-BINDING PROTEIN"/>
    <property type="match status" value="1"/>
</dbReference>
<evidence type="ECO:0000256" key="2">
    <source>
        <dbReference type="ARBA" id="ARBA00022448"/>
    </source>
</evidence>
<evidence type="ECO:0000259" key="5">
    <source>
        <dbReference type="PROSITE" id="PS50893"/>
    </source>
</evidence>
<comment type="similarity">
    <text evidence="1">Belongs to the ABC transporter superfamily.</text>
</comment>
<evidence type="ECO:0000313" key="7">
    <source>
        <dbReference type="Proteomes" id="UP001241056"/>
    </source>
</evidence>
<protein>
    <submittedName>
        <fullName evidence="6">ATP-binding cassette domain-containing protein</fullName>
    </submittedName>
</protein>